<dbReference type="RefSeq" id="YP_010671673.1">
    <property type="nucleotide sequence ID" value="NC_070969.1"/>
</dbReference>
<organism evidence="1 2">
    <name type="scientific">Pseudomonas phage Itty13</name>
    <dbReference type="NCBI Taxonomy" id="2805750"/>
    <lineage>
        <taxon>Viruses</taxon>
        <taxon>Duplodnaviria</taxon>
        <taxon>Heunggongvirae</taxon>
        <taxon>Uroviricota</taxon>
        <taxon>Caudoviricetes</taxon>
        <taxon>Ittyvirus</taxon>
        <taxon>Ittyvirus itty13</taxon>
    </lineage>
</organism>
<protein>
    <recommendedName>
        <fullName evidence="3">PLxRFG domain-containing protein</fullName>
    </recommendedName>
</protein>
<evidence type="ECO:0008006" key="3">
    <source>
        <dbReference type="Google" id="ProtNLM"/>
    </source>
</evidence>
<keyword evidence="2" id="KW-1185">Reference proteome</keyword>
<proteinExistence type="predicted"/>
<dbReference type="GeneID" id="77947927"/>
<accession>A0A889IR30</accession>
<reference evidence="1" key="1">
    <citation type="submission" date="2021-01" db="EMBL/GenBank/DDBJ databases">
        <authorList>
            <person name="Ben Porat S."/>
            <person name="Alkalay-Oren S."/>
            <person name="Coppenhagen-Glazer S."/>
            <person name="Hazan R."/>
        </authorList>
    </citation>
    <scope>NUCLEOTIDE SEQUENCE</scope>
</reference>
<sequence length="630" mass="70694">MQTGLLNNDADVRGSVDPRFVSDVEDILAGASVPDSVKDQVWQRFLESMPDMSMRKGFIHRKGRSGFSSDALRAFASRMFHGAHQLGRLKYGARMQEQLDLAKDAARVSSNPERDTAVVNELNRRHDYVMNPKGGALAQHITSAAFVYHLSMSPAAALVNLSQTVVLGVPIMGAKYGAARTTVELNRALGNFITGRGRAERSSGLTEDERKAMRAAYDSGVVDSSQSHNLAGVGETGVEYSPVRNKVMGIIAWQFHQAERLNREVTFLAAYRMARKDGLDHERAVDQASRMTYKVHFDYGNTNRPRAMHGDVAKVALVFRNYQINMLWRLFRDTHQALRGDKEGRREAVRQLAGVTGLMALNAGVRGVWLYGLAMALASMFFGDDAEERFKKGTVDLLGPTAAGFLLNGVPGHALGISISERVGMPDLWFRSPDRQLEGEDEFNYWQTQLLGAVPGIAQNMWRGWNQMLDGHVFRGVETMSPKFIKDMMRAGRFATEGAQTLRGDALVDRFKPNEIAAQLLGFTPAVLAEQYERNSALKNAEKRIMDERRRLMDRYATAYKLKDREEMQAIREDVKAFNKEHREVAITAETITRSIRSRQRYSQRTEGGVALNPRLDRRLRDNLGDAIYR</sequence>
<dbReference type="NCBIfam" id="NF032893">
    <property type="entry name" value="tail-700"/>
    <property type="match status" value="1"/>
</dbReference>
<evidence type="ECO:0000313" key="1">
    <source>
        <dbReference type="EMBL" id="QRE00660.1"/>
    </source>
</evidence>
<dbReference type="EMBL" id="MW460249">
    <property type="protein sequence ID" value="QRE00660.1"/>
    <property type="molecule type" value="Genomic_DNA"/>
</dbReference>
<name>A0A889IR30_9CAUD</name>
<evidence type="ECO:0000313" key="2">
    <source>
        <dbReference type="Proteomes" id="UP000610026"/>
    </source>
</evidence>
<dbReference type="KEGG" id="vg:77947927"/>
<dbReference type="Proteomes" id="UP000610026">
    <property type="component" value="Segment"/>
</dbReference>